<gene>
    <name evidence="2" type="primary">bshC</name>
    <name evidence="5" type="ordered locus">MROS_1914</name>
</gene>
<dbReference type="Pfam" id="PF24850">
    <property type="entry name" value="CC_BshC"/>
    <property type="match status" value="1"/>
</dbReference>
<dbReference type="KEGG" id="mro:MROS_1914"/>
<organism evidence="5 6">
    <name type="scientific">Melioribacter roseus (strain DSM 23840 / JCM 17771 / VKM B-2668 / P3M-2)</name>
    <dbReference type="NCBI Taxonomy" id="1191523"/>
    <lineage>
        <taxon>Bacteria</taxon>
        <taxon>Pseudomonadati</taxon>
        <taxon>Ignavibacteriota</taxon>
        <taxon>Ignavibacteria</taxon>
        <taxon>Ignavibacteriales</taxon>
        <taxon>Melioribacteraceae</taxon>
        <taxon>Melioribacter</taxon>
    </lineage>
</organism>
<evidence type="ECO:0000313" key="6">
    <source>
        <dbReference type="Proteomes" id="UP000009011"/>
    </source>
</evidence>
<dbReference type="HOGENOM" id="CLU_022249_1_0_10"/>
<name>I7A5H8_MELRP</name>
<keyword evidence="2" id="KW-0175">Coiled coil</keyword>
<dbReference type="InterPro" id="IPR055399">
    <property type="entry name" value="CC_BshC"/>
</dbReference>
<dbReference type="Proteomes" id="UP000009011">
    <property type="component" value="Chromosome"/>
</dbReference>
<dbReference type="EC" id="6.-.-.-" evidence="2"/>
<keyword evidence="6" id="KW-1185">Reference proteome</keyword>
<comment type="similarity">
    <text evidence="2">Belongs to the BshC family.</text>
</comment>
<dbReference type="PIRSF" id="PIRSF012535">
    <property type="entry name" value="UCP012535"/>
    <property type="match status" value="1"/>
</dbReference>
<dbReference type="InterPro" id="IPR055398">
    <property type="entry name" value="Rossmann-like_BshC"/>
</dbReference>
<feature type="coiled-coil region" evidence="2">
    <location>
        <begin position="461"/>
        <end position="488"/>
    </location>
</feature>
<reference evidence="5 6" key="1">
    <citation type="journal article" date="2013" name="PLoS ONE">
        <title>Genomic analysis of Melioribacter roseus, facultatively anaerobic organotrophic bacterium representing a novel deep lineage within Bacteriodetes/Chlorobi group.</title>
        <authorList>
            <person name="Kadnikov V.V."/>
            <person name="Mardanov A.V."/>
            <person name="Podosokorskaya O.A."/>
            <person name="Gavrilov S.N."/>
            <person name="Kublanov I.V."/>
            <person name="Beletsky A.V."/>
            <person name="Bonch-Osmolovskaya E.A."/>
            <person name="Ravin N.V."/>
        </authorList>
    </citation>
    <scope>NUCLEOTIDE SEQUENCE [LARGE SCALE GENOMIC DNA]</scope>
    <source>
        <strain evidence="6">JCM 17771 / P3M-2</strain>
    </source>
</reference>
<proteinExistence type="inferred from homology"/>
<protein>
    <recommendedName>
        <fullName evidence="2">Putative cysteine ligase BshC</fullName>
        <ecNumber evidence="2">6.-.-.-</ecNumber>
    </recommendedName>
</protein>
<evidence type="ECO:0000256" key="1">
    <source>
        <dbReference type="ARBA" id="ARBA00022598"/>
    </source>
</evidence>
<feature type="domain" description="Bacillithiol biosynthesis BshC C-terminal coiled-coil" evidence="4">
    <location>
        <begin position="383"/>
        <end position="541"/>
    </location>
</feature>
<dbReference type="RefSeq" id="WP_014856578.1">
    <property type="nucleotide sequence ID" value="NC_018178.1"/>
</dbReference>
<dbReference type="STRING" id="1191523.MROS_1914"/>
<dbReference type="NCBIfam" id="TIGR03998">
    <property type="entry name" value="thiol_BshC"/>
    <property type="match status" value="1"/>
</dbReference>
<dbReference type="OrthoDB" id="9765151at2"/>
<evidence type="ECO:0000313" key="5">
    <source>
        <dbReference type="EMBL" id="AFN75146.1"/>
    </source>
</evidence>
<feature type="domain" description="Bacillithiol biosynthesis BshC N-terminal Rossmann-like" evidence="3">
    <location>
        <begin position="3"/>
        <end position="380"/>
    </location>
</feature>
<dbReference type="eggNOG" id="COG4365">
    <property type="taxonomic scope" value="Bacteria"/>
</dbReference>
<keyword evidence="1 2" id="KW-0436">Ligase</keyword>
<accession>I7A5H8</accession>
<sequence length="541" mass="63392">MYINYSDIPGHPNLFLDYLYEFENVEKFYGKNFRDEQGYQKLFDSLHSYERPHREKVTEIIKEQYKNIRASKLTLSNIEELNSKNTIAIVTGQQLGIFGGPLYTFYKTITAIKLATYLNDKYDKFNFVPVFWLEADDHDFDEVRKINILDRDNSLRTLMYDDGLDEAVNRGSVGNIKFNDNLRKLLEELSSSLRESEFKMTLMDLLKSFYQPDATFLESFRNLLIRLFDEYGLVVFNPSDPEVKKLLTPVFKKELSDYKEHTVSLVERSAELEEIYHAQVKVKPVNLFYIDENERLSIEPTDEGFRLKGRRKKFSYDDMTAQLEFAPERFSPNVLLRPICQDYLLPTGFYIAGPAEISYFAQLTPLYNFFGIISPYIYPRASATILENNIQSLLNKYQLKIEEAFSPQEDLIEKIIARNSGNNIDALFEDAQEKISAVLNELGKHLSAIDKTMLDLTEKTGNRINESLKNLRTKANDAERRKHEVTIRQLNKIQNVLYPNENLQERELNFTFFANKYGLDILRWIYNELSINKFEHQILEL</sequence>
<dbReference type="HAMAP" id="MF_01867">
    <property type="entry name" value="BshC"/>
    <property type="match status" value="1"/>
</dbReference>
<dbReference type="AlphaFoldDB" id="I7A5H8"/>
<evidence type="ECO:0000259" key="3">
    <source>
        <dbReference type="Pfam" id="PF10079"/>
    </source>
</evidence>
<dbReference type="EMBL" id="CP003557">
    <property type="protein sequence ID" value="AFN75146.1"/>
    <property type="molecule type" value="Genomic_DNA"/>
</dbReference>
<evidence type="ECO:0000256" key="2">
    <source>
        <dbReference type="HAMAP-Rule" id="MF_01867"/>
    </source>
</evidence>
<dbReference type="Pfam" id="PF10079">
    <property type="entry name" value="Rossmann-like_BshC"/>
    <property type="match status" value="1"/>
</dbReference>
<dbReference type="GO" id="GO:0016874">
    <property type="term" value="F:ligase activity"/>
    <property type="evidence" value="ECO:0007669"/>
    <property type="project" value="UniProtKB-UniRule"/>
</dbReference>
<evidence type="ECO:0000259" key="4">
    <source>
        <dbReference type="Pfam" id="PF24850"/>
    </source>
</evidence>
<dbReference type="InterPro" id="IPR011199">
    <property type="entry name" value="Bacillithiol_biosynth_BshC"/>
</dbReference>